<dbReference type="InterPro" id="IPR037066">
    <property type="entry name" value="Plug_dom_sf"/>
</dbReference>
<comment type="subcellular location">
    <subcellularLocation>
        <location evidence="1 8">Cell outer membrane</location>
        <topology evidence="1 8">Multi-pass membrane protein</topology>
    </subcellularLocation>
</comment>
<dbReference type="PANTHER" id="PTHR32552:SF83">
    <property type="entry name" value="BLR3904 PROTEIN"/>
    <property type="match status" value="1"/>
</dbReference>
<dbReference type="InterPro" id="IPR000531">
    <property type="entry name" value="Beta-barrel_TonB"/>
</dbReference>
<dbReference type="Proteomes" id="UP000605099">
    <property type="component" value="Unassembled WGS sequence"/>
</dbReference>
<feature type="domain" description="TonB-dependent receptor plug" evidence="12">
    <location>
        <begin position="82"/>
        <end position="181"/>
    </location>
</feature>
<dbReference type="Pfam" id="PF07715">
    <property type="entry name" value="Plug"/>
    <property type="match status" value="1"/>
</dbReference>
<keyword evidence="10" id="KW-0732">Signal</keyword>
<dbReference type="InterPro" id="IPR036942">
    <property type="entry name" value="Beta-barrel_TonB_sf"/>
</dbReference>
<keyword evidence="5 9" id="KW-0798">TonB box</keyword>
<evidence type="ECO:0000256" key="9">
    <source>
        <dbReference type="RuleBase" id="RU003357"/>
    </source>
</evidence>
<evidence type="ECO:0000256" key="6">
    <source>
        <dbReference type="ARBA" id="ARBA00023136"/>
    </source>
</evidence>
<evidence type="ECO:0000256" key="1">
    <source>
        <dbReference type="ARBA" id="ARBA00004571"/>
    </source>
</evidence>
<keyword evidence="14" id="KW-1185">Reference proteome</keyword>
<evidence type="ECO:0000259" key="12">
    <source>
        <dbReference type="Pfam" id="PF07715"/>
    </source>
</evidence>
<dbReference type="PROSITE" id="PS52016">
    <property type="entry name" value="TONB_DEPENDENT_REC_3"/>
    <property type="match status" value="1"/>
</dbReference>
<evidence type="ECO:0000256" key="2">
    <source>
        <dbReference type="ARBA" id="ARBA00022448"/>
    </source>
</evidence>
<dbReference type="CDD" id="cd01347">
    <property type="entry name" value="ligand_gated_channel"/>
    <property type="match status" value="1"/>
</dbReference>
<evidence type="ECO:0000256" key="5">
    <source>
        <dbReference type="ARBA" id="ARBA00023077"/>
    </source>
</evidence>
<dbReference type="InterPro" id="IPR012910">
    <property type="entry name" value="Plug_dom"/>
</dbReference>
<dbReference type="Gene3D" id="2.40.170.20">
    <property type="entry name" value="TonB-dependent receptor, beta-barrel domain"/>
    <property type="match status" value="1"/>
</dbReference>
<keyword evidence="13" id="KW-0675">Receptor</keyword>
<sequence length="786" mass="85773">MRVNNGVKRPVSLRQPGLKLAMGLTSALISTQALAQEATQEEAEDLGVAEYKDYTADSNPYTSTGAPYKARVSGDPRRVKPLAETPATITVITETQIEEAGTTDLKEILRLQPGVTIGTGENGNAFGDRYIIRGEEARSDVFVDGLRDPGMTTRESFAVDQVELTKGPSATFAGRGASGGAVNAITKSATTDYSFNKIDLGIGTDNFWRGTIDSNFVISDKAAVRANLLYSKQDIPDRDPANRERWGAAVSGLLQFSDAVRLQLDYYHLTAEDRPDLGVYVARSDETGYGQTFDDVPSYAQNEDFLKSDVDTVTGRIFIEPMEGLTIINSTRYGESNNGYVATGARGDGDGASIGLSDHQGWQDVSYFVNQLNIIGRFETGSLKHNLIVGSEYSDHKVTNGTYSVTNTGDTNCVVSGRGGSRPGYCITDETGTQIIADDAIRSLLGREIVKDRWDSIWHMRTLSFYAMDTVDVTPWLSLNGGVRLDAIDFSLATYSTRSDPPRTDYYLSDTLWNGHAGITVKPIEDLMVYFTWGTAQNVNGGESDLGSNCGYGGLCVSDLILSDLAQNQQYTLHNLKPETSTNFEIGLKWNLFEDRLLITAAAFQTTKDDVFELGNSDYDVDGNINTGKTRVKGIELGLVGNITSRLSGQIGATFMDAEVLRSVNPDNVGLTLSNFADTQITGQLRYQATDAFAFGVTGTYKSAMYAGQPDSAASYDAEAGRYAYRVPSYTIFDAFAEYKINQNFSMRVNVQNIGDEDFYTAAYRSGAFLYKGDERRGTLTLTGRF</sequence>
<accession>A0ABQ2JLD1</accession>
<dbReference type="RefSeq" id="WP_188819420.1">
    <property type="nucleotide sequence ID" value="NZ_BMLK01000007.1"/>
</dbReference>
<keyword evidence="4 8" id="KW-0812">Transmembrane</keyword>
<reference evidence="14" key="1">
    <citation type="journal article" date="2019" name="Int. J. Syst. Evol. Microbiol.">
        <title>The Global Catalogue of Microorganisms (GCM) 10K type strain sequencing project: providing services to taxonomists for standard genome sequencing and annotation.</title>
        <authorList>
            <consortium name="The Broad Institute Genomics Platform"/>
            <consortium name="The Broad Institute Genome Sequencing Center for Infectious Disease"/>
            <person name="Wu L."/>
            <person name="Ma J."/>
        </authorList>
    </citation>
    <scope>NUCLEOTIDE SEQUENCE [LARGE SCALE GENOMIC DNA]</scope>
    <source>
        <strain evidence="14">CGMCC 1.6784</strain>
    </source>
</reference>
<feature type="signal peptide" evidence="10">
    <location>
        <begin position="1"/>
        <end position="35"/>
    </location>
</feature>
<evidence type="ECO:0000256" key="7">
    <source>
        <dbReference type="ARBA" id="ARBA00023237"/>
    </source>
</evidence>
<evidence type="ECO:0000259" key="11">
    <source>
        <dbReference type="Pfam" id="PF00593"/>
    </source>
</evidence>
<dbReference type="InterPro" id="IPR039426">
    <property type="entry name" value="TonB-dep_rcpt-like"/>
</dbReference>
<keyword evidence="6 8" id="KW-0472">Membrane</keyword>
<feature type="domain" description="TonB-dependent receptor-like beta-barrel" evidence="11">
    <location>
        <begin position="256"/>
        <end position="754"/>
    </location>
</feature>
<comment type="similarity">
    <text evidence="8 9">Belongs to the TonB-dependent receptor family.</text>
</comment>
<name>A0ABQ2JLD1_9SPHN</name>
<dbReference type="Pfam" id="PF00593">
    <property type="entry name" value="TonB_dep_Rec_b-barrel"/>
    <property type="match status" value="1"/>
</dbReference>
<protein>
    <submittedName>
        <fullName evidence="13">TonB-dependent receptor</fullName>
    </submittedName>
</protein>
<evidence type="ECO:0000256" key="4">
    <source>
        <dbReference type="ARBA" id="ARBA00022692"/>
    </source>
</evidence>
<evidence type="ECO:0000256" key="3">
    <source>
        <dbReference type="ARBA" id="ARBA00022452"/>
    </source>
</evidence>
<keyword evidence="3 8" id="KW-1134">Transmembrane beta strand</keyword>
<evidence type="ECO:0000256" key="10">
    <source>
        <dbReference type="SAM" id="SignalP"/>
    </source>
</evidence>
<feature type="chain" id="PRO_5047401799" evidence="10">
    <location>
        <begin position="36"/>
        <end position="786"/>
    </location>
</feature>
<gene>
    <name evidence="13" type="ORF">GCM10011349_18920</name>
</gene>
<keyword evidence="7 8" id="KW-0998">Cell outer membrane</keyword>
<keyword evidence="2 8" id="KW-0813">Transport</keyword>
<evidence type="ECO:0000256" key="8">
    <source>
        <dbReference type="PROSITE-ProRule" id="PRU01360"/>
    </source>
</evidence>
<comment type="caution">
    <text evidence="13">The sequence shown here is derived from an EMBL/GenBank/DDBJ whole genome shotgun (WGS) entry which is preliminary data.</text>
</comment>
<proteinExistence type="inferred from homology"/>
<evidence type="ECO:0000313" key="13">
    <source>
        <dbReference type="EMBL" id="GGN48860.1"/>
    </source>
</evidence>
<evidence type="ECO:0000313" key="14">
    <source>
        <dbReference type="Proteomes" id="UP000605099"/>
    </source>
</evidence>
<dbReference type="SUPFAM" id="SSF56935">
    <property type="entry name" value="Porins"/>
    <property type="match status" value="1"/>
</dbReference>
<dbReference type="PANTHER" id="PTHR32552">
    <property type="entry name" value="FERRICHROME IRON RECEPTOR-RELATED"/>
    <property type="match status" value="1"/>
</dbReference>
<organism evidence="13 14">
    <name type="scientific">Novosphingobium indicum</name>
    <dbReference type="NCBI Taxonomy" id="462949"/>
    <lineage>
        <taxon>Bacteria</taxon>
        <taxon>Pseudomonadati</taxon>
        <taxon>Pseudomonadota</taxon>
        <taxon>Alphaproteobacteria</taxon>
        <taxon>Sphingomonadales</taxon>
        <taxon>Sphingomonadaceae</taxon>
        <taxon>Novosphingobium</taxon>
    </lineage>
</organism>
<dbReference type="Gene3D" id="2.170.130.10">
    <property type="entry name" value="TonB-dependent receptor, plug domain"/>
    <property type="match status" value="1"/>
</dbReference>
<dbReference type="EMBL" id="BMLK01000007">
    <property type="protein sequence ID" value="GGN48860.1"/>
    <property type="molecule type" value="Genomic_DNA"/>
</dbReference>